<protein>
    <submittedName>
        <fullName evidence="1">Uncharacterized protein</fullName>
    </submittedName>
</protein>
<name>A0A6J5M9K6_9CAUD</name>
<evidence type="ECO:0000313" key="1">
    <source>
        <dbReference type="EMBL" id="CAB4143675.1"/>
    </source>
</evidence>
<accession>A0A6J5M9K6</accession>
<dbReference type="EMBL" id="LR796423">
    <property type="protein sequence ID" value="CAB4143675.1"/>
    <property type="molecule type" value="Genomic_DNA"/>
</dbReference>
<gene>
    <name evidence="1" type="ORF">UFOVP447_206</name>
</gene>
<reference evidence="1" key="1">
    <citation type="submission" date="2020-04" db="EMBL/GenBank/DDBJ databases">
        <authorList>
            <person name="Chiriac C."/>
            <person name="Salcher M."/>
            <person name="Ghai R."/>
            <person name="Kavagutti S V."/>
        </authorList>
    </citation>
    <scope>NUCLEOTIDE SEQUENCE</scope>
</reference>
<sequence length="71" mass="7897">MPTISAKRPQLSDGTNVNLRTVTNFVREAKVALIQAGEEEAAHYFEMFEEYLVQDVASGKPFGFTYKALGL</sequence>
<organism evidence="1">
    <name type="scientific">uncultured Caudovirales phage</name>
    <dbReference type="NCBI Taxonomy" id="2100421"/>
    <lineage>
        <taxon>Viruses</taxon>
        <taxon>Duplodnaviria</taxon>
        <taxon>Heunggongvirae</taxon>
        <taxon>Uroviricota</taxon>
        <taxon>Caudoviricetes</taxon>
        <taxon>Peduoviridae</taxon>
        <taxon>Maltschvirus</taxon>
        <taxon>Maltschvirus maltsch</taxon>
    </lineage>
</organism>
<proteinExistence type="predicted"/>